<evidence type="ECO:0000256" key="1">
    <source>
        <dbReference type="ARBA" id="ARBA00004429"/>
    </source>
</evidence>
<evidence type="ECO:0000256" key="3">
    <source>
        <dbReference type="ARBA" id="ARBA00022519"/>
    </source>
</evidence>
<feature type="domain" description="TRAP C4-dicarboxylate transport system permease DctM subunit" evidence="9">
    <location>
        <begin position="302"/>
        <end position="682"/>
    </location>
</feature>
<evidence type="ECO:0000256" key="6">
    <source>
        <dbReference type="ARBA" id="ARBA00023136"/>
    </source>
</evidence>
<evidence type="ECO:0000313" key="10">
    <source>
        <dbReference type="EMBL" id="OQK15315.1"/>
    </source>
</evidence>
<protein>
    <recommendedName>
        <fullName evidence="9">TRAP C4-dicarboxylate transport system permease DctM subunit domain-containing protein</fullName>
    </recommendedName>
</protein>
<feature type="transmembrane region" description="Helical" evidence="8">
    <location>
        <begin position="261"/>
        <end position="279"/>
    </location>
</feature>
<keyword evidence="6 8" id="KW-0472">Membrane</keyword>
<feature type="transmembrane region" description="Helical" evidence="8">
    <location>
        <begin position="613"/>
        <end position="634"/>
    </location>
</feature>
<dbReference type="AlphaFoldDB" id="A0A1V8M195"/>
<evidence type="ECO:0000256" key="2">
    <source>
        <dbReference type="ARBA" id="ARBA00022475"/>
    </source>
</evidence>
<proteinExistence type="predicted"/>
<dbReference type="Proteomes" id="UP000191980">
    <property type="component" value="Unassembled WGS sequence"/>
</dbReference>
<feature type="transmembrane region" description="Helical" evidence="8">
    <location>
        <begin position="566"/>
        <end position="584"/>
    </location>
</feature>
<evidence type="ECO:0000256" key="4">
    <source>
        <dbReference type="ARBA" id="ARBA00022692"/>
    </source>
</evidence>
<gene>
    <name evidence="10" type="ORF">AU255_17740</name>
</gene>
<dbReference type="GO" id="GO:0005886">
    <property type="term" value="C:plasma membrane"/>
    <property type="evidence" value="ECO:0007669"/>
    <property type="project" value="UniProtKB-SubCell"/>
</dbReference>
<dbReference type="InterPro" id="IPR010656">
    <property type="entry name" value="DctM"/>
</dbReference>
<comment type="caution">
    <text evidence="10">The sequence shown here is derived from an EMBL/GenBank/DDBJ whole genome shotgun (WGS) entry which is preliminary data.</text>
</comment>
<dbReference type="InterPro" id="IPR004681">
    <property type="entry name" value="TRAP_DctM"/>
</dbReference>
<comment type="subcellular location">
    <subcellularLocation>
        <location evidence="1 7">Cell inner membrane</location>
        <topology evidence="1 7">Multi-pass membrane protein</topology>
    </subcellularLocation>
</comment>
<organism evidence="10 11">
    <name type="scientific">Methyloprofundus sedimenti</name>
    <dbReference type="NCBI Taxonomy" id="1420851"/>
    <lineage>
        <taxon>Bacteria</taxon>
        <taxon>Pseudomonadati</taxon>
        <taxon>Pseudomonadota</taxon>
        <taxon>Gammaproteobacteria</taxon>
        <taxon>Methylococcales</taxon>
        <taxon>Methylococcaceae</taxon>
        <taxon>Methyloprofundus</taxon>
    </lineage>
</organism>
<feature type="transmembrane region" description="Helical" evidence="8">
    <location>
        <begin position="490"/>
        <end position="512"/>
    </location>
</feature>
<dbReference type="PANTHER" id="PTHR33362">
    <property type="entry name" value="SIALIC ACID TRAP TRANSPORTER PERMEASE PROTEIN SIAT-RELATED"/>
    <property type="match status" value="1"/>
</dbReference>
<feature type="transmembrane region" description="Helical" evidence="8">
    <location>
        <begin position="665"/>
        <end position="686"/>
    </location>
</feature>
<keyword evidence="3 7" id="KW-0997">Cell inner membrane</keyword>
<feature type="transmembrane region" description="Helical" evidence="8">
    <location>
        <begin position="221"/>
        <end position="241"/>
    </location>
</feature>
<dbReference type="OrthoDB" id="8627919at2"/>
<feature type="transmembrane region" description="Helical" evidence="8">
    <location>
        <begin position="15"/>
        <end position="32"/>
    </location>
</feature>
<comment type="function">
    <text evidence="7">Part of the tripartite ATP-independent periplasmic (TRAP) transport system.</text>
</comment>
<feature type="transmembrane region" description="Helical" evidence="8">
    <location>
        <begin position="379"/>
        <end position="406"/>
    </location>
</feature>
<accession>A0A1V8M195</accession>
<dbReference type="RefSeq" id="WP_080524264.1">
    <property type="nucleotide sequence ID" value="NZ_LPUF01000004.1"/>
</dbReference>
<feature type="transmembrane region" description="Helical" evidence="8">
    <location>
        <begin position="350"/>
        <end position="367"/>
    </location>
</feature>
<name>A0A1V8M195_9GAMM</name>
<feature type="transmembrane region" description="Helical" evidence="8">
    <location>
        <begin position="189"/>
        <end position="209"/>
    </location>
</feature>
<evidence type="ECO:0000259" key="9">
    <source>
        <dbReference type="Pfam" id="PF06808"/>
    </source>
</evidence>
<feature type="transmembrane region" description="Helical" evidence="8">
    <location>
        <begin position="533"/>
        <end position="554"/>
    </location>
</feature>
<reference evidence="10 11" key="1">
    <citation type="submission" date="2015-12" db="EMBL/GenBank/DDBJ databases">
        <authorList>
            <person name="Shamseldin A."/>
            <person name="Moawad H."/>
            <person name="Abd El-Rahim W.M."/>
            <person name="Sadowsky M.J."/>
        </authorList>
    </citation>
    <scope>NUCLEOTIDE SEQUENCE [LARGE SCALE GENOMIC DNA]</scope>
    <source>
        <strain evidence="10 11">WF1</strain>
    </source>
</reference>
<feature type="transmembrane region" description="Helical" evidence="8">
    <location>
        <begin position="285"/>
        <end position="310"/>
    </location>
</feature>
<feature type="transmembrane region" description="Helical" evidence="8">
    <location>
        <begin position="418"/>
        <end position="436"/>
    </location>
</feature>
<feature type="transmembrane region" description="Helical" evidence="8">
    <location>
        <begin position="152"/>
        <end position="168"/>
    </location>
</feature>
<dbReference type="EMBL" id="LPUF01000004">
    <property type="protein sequence ID" value="OQK15315.1"/>
    <property type="molecule type" value="Genomic_DNA"/>
</dbReference>
<keyword evidence="5 8" id="KW-1133">Transmembrane helix</keyword>
<dbReference type="PANTHER" id="PTHR33362:SF3">
    <property type="entry name" value="SIALIC ACID TRAP TRANSPORTER PERMEASE PROTEIN SIAT"/>
    <property type="match status" value="1"/>
</dbReference>
<dbReference type="STRING" id="1420851.AU255_17740"/>
<evidence type="ECO:0000256" key="8">
    <source>
        <dbReference type="SAM" id="Phobius"/>
    </source>
</evidence>
<dbReference type="Pfam" id="PF06808">
    <property type="entry name" value="DctM"/>
    <property type="match status" value="1"/>
</dbReference>
<dbReference type="GO" id="GO:0022857">
    <property type="term" value="F:transmembrane transporter activity"/>
    <property type="evidence" value="ECO:0007669"/>
    <property type="project" value="UniProtKB-UniRule"/>
</dbReference>
<keyword evidence="2" id="KW-1003">Cell membrane</keyword>
<keyword evidence="4 8" id="KW-0812">Transmembrane</keyword>
<keyword evidence="11" id="KW-1185">Reference proteome</keyword>
<evidence type="ECO:0000256" key="7">
    <source>
        <dbReference type="RuleBase" id="RU369079"/>
    </source>
</evidence>
<keyword evidence="7" id="KW-0813">Transport</keyword>
<evidence type="ECO:0000313" key="11">
    <source>
        <dbReference type="Proteomes" id="UP000191980"/>
    </source>
</evidence>
<evidence type="ECO:0000256" key="5">
    <source>
        <dbReference type="ARBA" id="ARBA00022989"/>
    </source>
</evidence>
<sequence length="687" mass="76566">MILLGIIKFRSYRDWFSTLPVFLLLIAVIIAGNSEIIHARLLNVGEFLWQDYFTLRADIPIPDCNRDPDIEAELTKLEAESGGIGELKDLFDAEPFDRQAALISLQNSRLLCQEKHALAQQNQARITPAVIIFRALETSVAGISLFALEKQRMILILTIFICAVICTIKQHHIAFRSIVTIQEHYVSTIAQLLGNIVMLLSACCYTTSIYQSATVVGHPEIYLLLIAGFACLSAVNLYQLIKPQQYHNAHKTSDSMLHDMLTIPLYIFMSFFVGCYFFLIENHWAGPAIFFSLLFDQAGLFLNIGLYIWVGMLLKRTQIGDLVFKVFIPWRMSPEILAFVALIVMAVPTAYTGASGIIIIAMGAIVYEELRRVGARRQLALAATAMTGSAGVVLRPCLLVVLIAALNKEVVTDQLFSWGFKVFMTTAVVFLVFVMLTKREKLHLAPVREAFKPFLRALMPLIPYTLIVLLISLAYIYLLNVSLDEFSAPVILPVIILGLIIYEKFFVRLVQIASPEKDAHKFEYTIRMASSEASIHIGALLLLMGLSFALGGVIERSGILSNIPDTFASVWLTLGFLILVLVIIGMIMDPFGAVVLVSGTVAQIAYNNGINPVHFWMITLVSFELGYLTPPVALNHLLTRQMVGHEETAKAYLEDGCFWYRHEKILLPLVTMGTTLLLVAIVPVLFG</sequence>
<feature type="transmembrane region" description="Helical" evidence="8">
    <location>
        <begin position="126"/>
        <end position="146"/>
    </location>
</feature>
<feature type="transmembrane region" description="Helical" evidence="8">
    <location>
        <begin position="457"/>
        <end position="478"/>
    </location>
</feature>